<feature type="transmembrane region" description="Helical" evidence="5">
    <location>
        <begin position="197"/>
        <end position="217"/>
    </location>
</feature>
<comment type="caution">
    <text evidence="6">The sequence shown here is derived from an EMBL/GenBank/DDBJ whole genome shotgun (WGS) entry which is preliminary data.</text>
</comment>
<proteinExistence type="predicted"/>
<keyword evidence="2 5" id="KW-0812">Transmembrane</keyword>
<dbReference type="AlphaFoldDB" id="A0AAW1UF08"/>
<feature type="transmembrane region" description="Helical" evidence="5">
    <location>
        <begin position="128"/>
        <end position="151"/>
    </location>
</feature>
<dbReference type="InterPro" id="IPR011701">
    <property type="entry name" value="MFS"/>
</dbReference>
<evidence type="ECO:0000256" key="3">
    <source>
        <dbReference type="ARBA" id="ARBA00022989"/>
    </source>
</evidence>
<keyword evidence="4 5" id="KW-0472">Membrane</keyword>
<evidence type="ECO:0000256" key="2">
    <source>
        <dbReference type="ARBA" id="ARBA00022692"/>
    </source>
</evidence>
<dbReference type="InterPro" id="IPR036259">
    <property type="entry name" value="MFS_trans_sf"/>
</dbReference>
<dbReference type="GO" id="GO:0016020">
    <property type="term" value="C:membrane"/>
    <property type="evidence" value="ECO:0007669"/>
    <property type="project" value="UniProtKB-SubCell"/>
</dbReference>
<keyword evidence="7" id="KW-1185">Reference proteome</keyword>
<evidence type="ECO:0000313" key="6">
    <source>
        <dbReference type="EMBL" id="KAK9879366.1"/>
    </source>
</evidence>
<evidence type="ECO:0008006" key="8">
    <source>
        <dbReference type="Google" id="ProtNLM"/>
    </source>
</evidence>
<accession>A0AAW1UF08</accession>
<dbReference type="EMBL" id="JARQZJ010000061">
    <property type="protein sequence ID" value="KAK9879366.1"/>
    <property type="molecule type" value="Genomic_DNA"/>
</dbReference>
<evidence type="ECO:0000256" key="1">
    <source>
        <dbReference type="ARBA" id="ARBA00004141"/>
    </source>
</evidence>
<evidence type="ECO:0000256" key="4">
    <source>
        <dbReference type="ARBA" id="ARBA00023136"/>
    </source>
</evidence>
<feature type="transmembrane region" description="Helical" evidence="5">
    <location>
        <begin position="223"/>
        <end position="245"/>
    </location>
</feature>
<sequence>MMEDNPESDHQVLNTKSRKLKVMTGIMSKISVEPTVFLTVFTSMMYQLTSQNVYLEKACRVNIGFNSSTCDALTTRNRSGYSRIEEIEVQKLVSKMLGLRTVLQSFVPFCLMLFVGSWTDRHNRRKPLILTPIIGEIFCCVLLILNIIFFYELPLIFTTLGDSLPLALLGGWPCFFVGTYTLVGAQCDPTSRTTRMAILSVLQMTGFSLGMGLAGLIHASFGFIGFFSFCICILITSFLLGMFLVKEKTTTPHKEKDTACSETFSIFTILWNH</sequence>
<keyword evidence="3 5" id="KW-1133">Transmembrane helix</keyword>
<dbReference type="Gene3D" id="1.20.1250.20">
    <property type="entry name" value="MFS general substrate transporter like domains"/>
    <property type="match status" value="1"/>
</dbReference>
<reference evidence="6 7" key="1">
    <citation type="submission" date="2023-03" db="EMBL/GenBank/DDBJ databases">
        <title>Genome insight into feeding habits of ladybird beetles.</title>
        <authorList>
            <person name="Li H.-S."/>
            <person name="Huang Y.-H."/>
            <person name="Pang H."/>
        </authorList>
    </citation>
    <scope>NUCLEOTIDE SEQUENCE [LARGE SCALE GENOMIC DNA]</scope>
    <source>
        <strain evidence="6">SYSU_2023b</strain>
        <tissue evidence="6">Whole body</tissue>
    </source>
</reference>
<gene>
    <name evidence="6" type="ORF">WA026_004214</name>
</gene>
<name>A0AAW1UF08_9CUCU</name>
<dbReference type="Proteomes" id="UP001431783">
    <property type="component" value="Unassembled WGS sequence"/>
</dbReference>
<evidence type="ECO:0000313" key="7">
    <source>
        <dbReference type="Proteomes" id="UP001431783"/>
    </source>
</evidence>
<evidence type="ECO:0000256" key="5">
    <source>
        <dbReference type="SAM" id="Phobius"/>
    </source>
</evidence>
<dbReference type="Pfam" id="PF07690">
    <property type="entry name" value="MFS_1"/>
    <property type="match status" value="1"/>
</dbReference>
<organism evidence="6 7">
    <name type="scientific">Henosepilachna vigintioctopunctata</name>
    <dbReference type="NCBI Taxonomy" id="420089"/>
    <lineage>
        <taxon>Eukaryota</taxon>
        <taxon>Metazoa</taxon>
        <taxon>Ecdysozoa</taxon>
        <taxon>Arthropoda</taxon>
        <taxon>Hexapoda</taxon>
        <taxon>Insecta</taxon>
        <taxon>Pterygota</taxon>
        <taxon>Neoptera</taxon>
        <taxon>Endopterygota</taxon>
        <taxon>Coleoptera</taxon>
        <taxon>Polyphaga</taxon>
        <taxon>Cucujiformia</taxon>
        <taxon>Coccinelloidea</taxon>
        <taxon>Coccinellidae</taxon>
        <taxon>Epilachninae</taxon>
        <taxon>Epilachnini</taxon>
        <taxon>Henosepilachna</taxon>
    </lineage>
</organism>
<dbReference type="PANTHER" id="PTHR23507:SF1">
    <property type="entry name" value="FI18259P1-RELATED"/>
    <property type="match status" value="1"/>
</dbReference>
<dbReference type="SUPFAM" id="SSF103473">
    <property type="entry name" value="MFS general substrate transporter"/>
    <property type="match status" value="1"/>
</dbReference>
<protein>
    <recommendedName>
        <fullName evidence="8">Solute carrier family 46 member 3</fullName>
    </recommendedName>
</protein>
<dbReference type="GO" id="GO:0022857">
    <property type="term" value="F:transmembrane transporter activity"/>
    <property type="evidence" value="ECO:0007669"/>
    <property type="project" value="InterPro"/>
</dbReference>
<feature type="transmembrane region" description="Helical" evidence="5">
    <location>
        <begin position="163"/>
        <end position="185"/>
    </location>
</feature>
<dbReference type="PANTHER" id="PTHR23507">
    <property type="entry name" value="ZGC:174356"/>
    <property type="match status" value="1"/>
</dbReference>
<comment type="subcellular location">
    <subcellularLocation>
        <location evidence="1">Membrane</location>
        <topology evidence="1">Multi-pass membrane protein</topology>
    </subcellularLocation>
</comment>